<dbReference type="InterPro" id="IPR023753">
    <property type="entry name" value="FAD/NAD-binding_dom"/>
</dbReference>
<feature type="domain" description="FAD/NAD(P)-binding" evidence="4">
    <location>
        <begin position="4"/>
        <end position="327"/>
    </location>
</feature>
<keyword evidence="3" id="KW-0560">Oxidoreductase</keyword>
<sequence>MPLYDCLIIGGGPAGLSTALGLCRAVRSCVVFDDGRYRNWATSYMHTVPTWDHRRPEDYRQAATEELLNGRYDTVSEISTSPVLDVVVRVVVDSNDSNGHSSPRRVFVAIDQNGTEWHARTVVFASGVEDLLPPNDRVPGFASGWGQCIFHCLFCHGFEERGAESAGVLILTPGAFQFSAAFAGMAARLARKITVYTNGLDLSEGGSGPDPIEGLLRRNEFDIDTRPIERLTPYKTNADRRHEDGPPGIDIHFKDGSIPVHHAFLVCRPEQRVRNRRIMEALGVRFAAATGLAEVVSPMNATHVPGVFVAGDNNTMYQQVVNAFCQGGMVSGGVHHYLLTKELNGE</sequence>
<dbReference type="AlphaFoldDB" id="A0A5E8C457"/>
<evidence type="ECO:0000313" key="6">
    <source>
        <dbReference type="Proteomes" id="UP000398389"/>
    </source>
</evidence>
<dbReference type="OrthoDB" id="10260355at2759"/>
<dbReference type="GO" id="GO:0097237">
    <property type="term" value="P:cellular response to toxic substance"/>
    <property type="evidence" value="ECO:0007669"/>
    <property type="project" value="UniProtKB-ARBA"/>
</dbReference>
<proteinExistence type="inferred from homology"/>
<name>A0A5E8C457_9ASCO</name>
<protein>
    <recommendedName>
        <fullName evidence="4">FAD/NAD(P)-binding domain-containing protein</fullName>
    </recommendedName>
</protein>
<dbReference type="SUPFAM" id="SSF51905">
    <property type="entry name" value="FAD/NAD(P)-binding domain"/>
    <property type="match status" value="1"/>
</dbReference>
<dbReference type="RefSeq" id="XP_031855771.1">
    <property type="nucleotide sequence ID" value="XM_031999880.1"/>
</dbReference>
<reference evidence="5 6" key="1">
    <citation type="submission" date="2019-09" db="EMBL/GenBank/DDBJ databases">
        <authorList>
            <person name="Brejova B."/>
        </authorList>
    </citation>
    <scope>NUCLEOTIDE SEQUENCE [LARGE SCALE GENOMIC DNA]</scope>
</reference>
<dbReference type="Gene3D" id="3.50.50.60">
    <property type="entry name" value="FAD/NAD(P)-binding domain"/>
    <property type="match status" value="2"/>
</dbReference>
<gene>
    <name evidence="5" type="ORF">SAPINGB_P005165</name>
</gene>
<comment type="similarity">
    <text evidence="1">Belongs to the class-II pyridine nucleotide-disulfide oxidoreductase family.</text>
</comment>
<dbReference type="GeneID" id="43583980"/>
<dbReference type="PRINTS" id="PR00469">
    <property type="entry name" value="PNDRDTASEII"/>
</dbReference>
<dbReference type="InterPro" id="IPR050097">
    <property type="entry name" value="Ferredoxin-NADP_redctase_2"/>
</dbReference>
<evidence type="ECO:0000259" key="4">
    <source>
        <dbReference type="Pfam" id="PF07992"/>
    </source>
</evidence>
<accession>A0A5E8C457</accession>
<evidence type="ECO:0000256" key="1">
    <source>
        <dbReference type="ARBA" id="ARBA00009333"/>
    </source>
</evidence>
<dbReference type="PANTHER" id="PTHR48105">
    <property type="entry name" value="THIOREDOXIN REDUCTASE 1-RELATED-RELATED"/>
    <property type="match status" value="1"/>
</dbReference>
<keyword evidence="6" id="KW-1185">Reference proteome</keyword>
<dbReference type="InterPro" id="IPR036188">
    <property type="entry name" value="FAD/NAD-bd_sf"/>
</dbReference>
<dbReference type="PRINTS" id="PR00368">
    <property type="entry name" value="FADPNR"/>
</dbReference>
<dbReference type="GO" id="GO:0016491">
    <property type="term" value="F:oxidoreductase activity"/>
    <property type="evidence" value="ECO:0007669"/>
    <property type="project" value="UniProtKB-KW"/>
</dbReference>
<evidence type="ECO:0000256" key="3">
    <source>
        <dbReference type="ARBA" id="ARBA00023002"/>
    </source>
</evidence>
<organism evidence="5 6">
    <name type="scientific">Magnusiomyces paraingens</name>
    <dbReference type="NCBI Taxonomy" id="2606893"/>
    <lineage>
        <taxon>Eukaryota</taxon>
        <taxon>Fungi</taxon>
        <taxon>Dikarya</taxon>
        <taxon>Ascomycota</taxon>
        <taxon>Saccharomycotina</taxon>
        <taxon>Dipodascomycetes</taxon>
        <taxon>Dipodascales</taxon>
        <taxon>Dipodascaceae</taxon>
        <taxon>Magnusiomyces</taxon>
    </lineage>
</organism>
<evidence type="ECO:0000256" key="2">
    <source>
        <dbReference type="ARBA" id="ARBA00022630"/>
    </source>
</evidence>
<keyword evidence="2" id="KW-0285">Flavoprotein</keyword>
<dbReference type="Pfam" id="PF07992">
    <property type="entry name" value="Pyr_redox_2"/>
    <property type="match status" value="1"/>
</dbReference>
<evidence type="ECO:0000313" key="5">
    <source>
        <dbReference type="EMBL" id="VVT56588.1"/>
    </source>
</evidence>
<dbReference type="Proteomes" id="UP000398389">
    <property type="component" value="Unassembled WGS sequence"/>
</dbReference>
<dbReference type="EMBL" id="CABVLU010000004">
    <property type="protein sequence ID" value="VVT56588.1"/>
    <property type="molecule type" value="Genomic_DNA"/>
</dbReference>